<organism evidence="4">
    <name type="scientific">Arion vulgaris</name>
    <dbReference type="NCBI Taxonomy" id="1028688"/>
    <lineage>
        <taxon>Eukaryota</taxon>
        <taxon>Metazoa</taxon>
        <taxon>Spiralia</taxon>
        <taxon>Lophotrochozoa</taxon>
        <taxon>Mollusca</taxon>
        <taxon>Gastropoda</taxon>
        <taxon>Heterobranchia</taxon>
        <taxon>Euthyneura</taxon>
        <taxon>Panpulmonata</taxon>
        <taxon>Eupulmonata</taxon>
        <taxon>Stylommatophora</taxon>
        <taxon>Helicina</taxon>
        <taxon>Arionoidea</taxon>
        <taxon>Arionidae</taxon>
        <taxon>Arion</taxon>
    </lineage>
</organism>
<comment type="similarity">
    <text evidence="1">Belongs to the sulfotransferase 1 family.</text>
</comment>
<keyword evidence="2" id="KW-0808">Transferase</keyword>
<proteinExistence type="inferred from homology"/>
<dbReference type="PANTHER" id="PTHR11783">
    <property type="entry name" value="SULFOTRANSFERASE SULT"/>
    <property type="match status" value="1"/>
</dbReference>
<dbReference type="Pfam" id="PF00685">
    <property type="entry name" value="Sulfotransfer_1"/>
    <property type="match status" value="1"/>
</dbReference>
<name>A0A0B6Z6Q1_9EUPU</name>
<gene>
    <name evidence="4" type="primary">ORF48783</name>
</gene>
<evidence type="ECO:0000259" key="3">
    <source>
        <dbReference type="Pfam" id="PF00685"/>
    </source>
</evidence>
<feature type="domain" description="Sulfotransferase" evidence="3">
    <location>
        <begin position="93"/>
        <end position="336"/>
    </location>
</feature>
<protein>
    <recommendedName>
        <fullName evidence="3">Sulfotransferase domain-containing protein</fullName>
    </recommendedName>
</protein>
<dbReference type="EMBL" id="HACG01016726">
    <property type="protein sequence ID" value="CEK63591.1"/>
    <property type="molecule type" value="Transcribed_RNA"/>
</dbReference>
<dbReference type="SUPFAM" id="SSF52540">
    <property type="entry name" value="P-loop containing nucleoside triphosphate hydrolases"/>
    <property type="match status" value="1"/>
</dbReference>
<dbReference type="InterPro" id="IPR000863">
    <property type="entry name" value="Sulfotransferase_dom"/>
</dbReference>
<accession>A0A0B6Z6Q1</accession>
<evidence type="ECO:0000256" key="2">
    <source>
        <dbReference type="ARBA" id="ARBA00022679"/>
    </source>
</evidence>
<dbReference type="AlphaFoldDB" id="A0A0B6Z6Q1"/>
<reference evidence="4" key="1">
    <citation type="submission" date="2014-12" db="EMBL/GenBank/DDBJ databases">
        <title>Insight into the proteome of Arion vulgaris.</title>
        <authorList>
            <person name="Aradska J."/>
            <person name="Bulat T."/>
            <person name="Smidak R."/>
            <person name="Sarate P."/>
            <person name="Gangsoo J."/>
            <person name="Sialana F."/>
            <person name="Bilban M."/>
            <person name="Lubec G."/>
        </authorList>
    </citation>
    <scope>NUCLEOTIDE SEQUENCE</scope>
    <source>
        <tissue evidence="4">Skin</tissue>
    </source>
</reference>
<evidence type="ECO:0000313" key="4">
    <source>
        <dbReference type="EMBL" id="CEK63591.1"/>
    </source>
</evidence>
<dbReference type="Gene3D" id="3.40.50.300">
    <property type="entry name" value="P-loop containing nucleotide triphosphate hydrolases"/>
    <property type="match status" value="1"/>
</dbReference>
<sequence length="346" mass="40236">MYTTHCVLSSSSYISHNMSNQETEKHGHSSADNNHHCPCVPADRPPLSQVTDRFGNTIHFGDAGDYWHPPFPIGANTDYRTHVRNIEDMEIRPDDLLICSYPKTGLHWTSEIISMLKRKNTEHISDGLLRDGFIDMKPISSVDNVASPRILITHVPFRHLPKQLFQKKIKFLLLDRNPKDVLVSYYNHWHMRKPPMGYAGTFEQFFQVYFEIGFLYGNYLDYTMEFQNGIEAHPELDVFISVFEDMKLDPIGGVKKLNEYLQTECSDALCEEIAIACSFQNLKEFKDQHTPESFKASLHAKSDSIYRKGEVGDWKNWFTVAMNEKFDKEYSTRMKSYKTEYKYTLP</sequence>
<evidence type="ECO:0000256" key="1">
    <source>
        <dbReference type="ARBA" id="ARBA00005771"/>
    </source>
</evidence>
<dbReference type="InterPro" id="IPR027417">
    <property type="entry name" value="P-loop_NTPase"/>
</dbReference>
<dbReference type="GO" id="GO:0008146">
    <property type="term" value="F:sulfotransferase activity"/>
    <property type="evidence" value="ECO:0007669"/>
    <property type="project" value="InterPro"/>
</dbReference>